<evidence type="ECO:0000259" key="2">
    <source>
        <dbReference type="PROSITE" id="PS50106"/>
    </source>
</evidence>
<organism evidence="3 4">
    <name type="scientific">Potamilus streckersoni</name>
    <dbReference type="NCBI Taxonomy" id="2493646"/>
    <lineage>
        <taxon>Eukaryota</taxon>
        <taxon>Metazoa</taxon>
        <taxon>Spiralia</taxon>
        <taxon>Lophotrochozoa</taxon>
        <taxon>Mollusca</taxon>
        <taxon>Bivalvia</taxon>
        <taxon>Autobranchia</taxon>
        <taxon>Heteroconchia</taxon>
        <taxon>Palaeoheterodonta</taxon>
        <taxon>Unionida</taxon>
        <taxon>Unionoidea</taxon>
        <taxon>Unionidae</taxon>
        <taxon>Ambleminae</taxon>
        <taxon>Lampsilini</taxon>
        <taxon>Potamilus</taxon>
    </lineage>
</organism>
<dbReference type="AlphaFoldDB" id="A0AAE0SKH6"/>
<dbReference type="Proteomes" id="UP001195483">
    <property type="component" value="Unassembled WGS sequence"/>
</dbReference>
<name>A0AAE0SKH6_9BIVA</name>
<dbReference type="InterPro" id="IPR001478">
    <property type="entry name" value="PDZ"/>
</dbReference>
<dbReference type="PANTHER" id="PTHR46848">
    <property type="entry name" value="REGULATOR OF G-PROTEIN SIGNALING 3"/>
    <property type="match status" value="1"/>
</dbReference>
<dbReference type="PANTHER" id="PTHR46848:SF1">
    <property type="entry name" value="REGULATOR OF G-PROTEIN SIGNALING 3"/>
    <property type="match status" value="1"/>
</dbReference>
<feature type="region of interest" description="Disordered" evidence="1">
    <location>
        <begin position="123"/>
        <end position="142"/>
    </location>
</feature>
<dbReference type="GO" id="GO:0005886">
    <property type="term" value="C:plasma membrane"/>
    <property type="evidence" value="ECO:0007669"/>
    <property type="project" value="TreeGrafter"/>
</dbReference>
<reference evidence="3" key="1">
    <citation type="journal article" date="2021" name="Genome Biol. Evol.">
        <title>A High-Quality Reference Genome for a Parasitic Bivalve with Doubly Uniparental Inheritance (Bivalvia: Unionida).</title>
        <authorList>
            <person name="Smith C.H."/>
        </authorList>
    </citation>
    <scope>NUCLEOTIDE SEQUENCE</scope>
    <source>
        <strain evidence="3">CHS0354</strain>
    </source>
</reference>
<dbReference type="GO" id="GO:0005634">
    <property type="term" value="C:nucleus"/>
    <property type="evidence" value="ECO:0007669"/>
    <property type="project" value="TreeGrafter"/>
</dbReference>
<sequence>MILLYFEWIHSASLPPVIPAINKDINGTEQLKMTVHRGRGGFGFTVVESCPVKVGRVDRDSHAAETGLREDDVIIQVNGVNVSRSTSTSVAKLVKNSGNKVTLELIRHTSVFLESLPSKRRPRRYQCDKEESGHVSGPNADLTKPLLRDSGYDCTHCESLSAFRLERNVAMTLSAAYLERDMDFVELVHHENATILLAITSRYIQPEAA</sequence>
<dbReference type="EMBL" id="JAEAOA010000822">
    <property type="protein sequence ID" value="KAK3593737.1"/>
    <property type="molecule type" value="Genomic_DNA"/>
</dbReference>
<evidence type="ECO:0000313" key="4">
    <source>
        <dbReference type="Proteomes" id="UP001195483"/>
    </source>
</evidence>
<gene>
    <name evidence="3" type="ORF">CHS0354_013634</name>
</gene>
<protein>
    <recommendedName>
        <fullName evidence="2">PDZ domain-containing protein</fullName>
    </recommendedName>
</protein>
<keyword evidence="4" id="KW-1185">Reference proteome</keyword>
<dbReference type="Gene3D" id="2.30.42.10">
    <property type="match status" value="1"/>
</dbReference>
<dbReference type="SUPFAM" id="SSF50156">
    <property type="entry name" value="PDZ domain-like"/>
    <property type="match status" value="1"/>
</dbReference>
<comment type="caution">
    <text evidence="3">The sequence shown here is derived from an EMBL/GenBank/DDBJ whole genome shotgun (WGS) entry which is preliminary data.</text>
</comment>
<reference evidence="3" key="3">
    <citation type="submission" date="2023-05" db="EMBL/GenBank/DDBJ databases">
        <authorList>
            <person name="Smith C.H."/>
        </authorList>
    </citation>
    <scope>NUCLEOTIDE SEQUENCE</scope>
    <source>
        <strain evidence="3">CHS0354</strain>
        <tissue evidence="3">Mantle</tissue>
    </source>
</reference>
<feature type="domain" description="PDZ" evidence="2">
    <location>
        <begin position="32"/>
        <end position="109"/>
    </location>
</feature>
<dbReference type="PROSITE" id="PS50106">
    <property type="entry name" value="PDZ"/>
    <property type="match status" value="1"/>
</dbReference>
<reference evidence="3" key="2">
    <citation type="journal article" date="2021" name="Genome Biol. Evol.">
        <title>Developing a high-quality reference genome for a parasitic bivalve with doubly uniparental inheritance (Bivalvia: Unionida).</title>
        <authorList>
            <person name="Smith C.H."/>
        </authorList>
    </citation>
    <scope>NUCLEOTIDE SEQUENCE</scope>
    <source>
        <strain evidence="3">CHS0354</strain>
        <tissue evidence="3">Mantle</tissue>
    </source>
</reference>
<dbReference type="InterPro" id="IPR036034">
    <property type="entry name" value="PDZ_sf"/>
</dbReference>
<dbReference type="Pfam" id="PF00595">
    <property type="entry name" value="PDZ"/>
    <property type="match status" value="1"/>
</dbReference>
<accession>A0AAE0SKH6</accession>
<proteinExistence type="predicted"/>
<evidence type="ECO:0000256" key="1">
    <source>
        <dbReference type="SAM" id="MobiDB-lite"/>
    </source>
</evidence>
<evidence type="ECO:0000313" key="3">
    <source>
        <dbReference type="EMBL" id="KAK3593737.1"/>
    </source>
</evidence>
<dbReference type="SMART" id="SM00228">
    <property type="entry name" value="PDZ"/>
    <property type="match status" value="1"/>
</dbReference>